<dbReference type="EMBL" id="JACHJB010000001">
    <property type="protein sequence ID" value="MBB6345440.1"/>
    <property type="molecule type" value="Genomic_DNA"/>
</dbReference>
<name>A0A7X0EY50_9ACTN</name>
<gene>
    <name evidence="2" type="ORF">FHU36_001949</name>
</gene>
<dbReference type="AlphaFoldDB" id="A0A7X0EY50"/>
<sequence length="61" mass="6435">MHFTAGHDPAEIAEIVRRKRLDLESLPADRYPNLVAMSGPMVGGADPPSTTPSASTWSSAA</sequence>
<organism evidence="2 3">
    <name type="scientific">Nonomuraea muscovyensis</name>
    <dbReference type="NCBI Taxonomy" id="1124761"/>
    <lineage>
        <taxon>Bacteria</taxon>
        <taxon>Bacillati</taxon>
        <taxon>Actinomycetota</taxon>
        <taxon>Actinomycetes</taxon>
        <taxon>Streptosporangiales</taxon>
        <taxon>Streptosporangiaceae</taxon>
        <taxon>Nonomuraea</taxon>
    </lineage>
</organism>
<dbReference type="Proteomes" id="UP000583800">
    <property type="component" value="Unassembled WGS sequence"/>
</dbReference>
<feature type="compositionally biased region" description="Low complexity" evidence="1">
    <location>
        <begin position="47"/>
        <end position="61"/>
    </location>
</feature>
<dbReference type="RefSeq" id="WP_185083386.1">
    <property type="nucleotide sequence ID" value="NZ_JACHJB010000001.1"/>
</dbReference>
<evidence type="ECO:0000313" key="3">
    <source>
        <dbReference type="Proteomes" id="UP000583800"/>
    </source>
</evidence>
<reference evidence="2 3" key="1">
    <citation type="submission" date="2020-08" db="EMBL/GenBank/DDBJ databases">
        <title>Sequencing the genomes of 1000 actinobacteria strains.</title>
        <authorList>
            <person name="Klenk H.-P."/>
        </authorList>
    </citation>
    <scope>NUCLEOTIDE SEQUENCE [LARGE SCALE GENOMIC DNA]</scope>
    <source>
        <strain evidence="2 3">DSM 45913</strain>
    </source>
</reference>
<protein>
    <submittedName>
        <fullName evidence="2">Uncharacterized protein</fullName>
    </submittedName>
</protein>
<proteinExistence type="predicted"/>
<evidence type="ECO:0000256" key="1">
    <source>
        <dbReference type="SAM" id="MobiDB-lite"/>
    </source>
</evidence>
<feature type="region of interest" description="Disordered" evidence="1">
    <location>
        <begin position="39"/>
        <end position="61"/>
    </location>
</feature>
<keyword evidence="3" id="KW-1185">Reference proteome</keyword>
<evidence type="ECO:0000313" key="2">
    <source>
        <dbReference type="EMBL" id="MBB6345440.1"/>
    </source>
</evidence>
<accession>A0A7X0EY50</accession>
<comment type="caution">
    <text evidence="2">The sequence shown here is derived from an EMBL/GenBank/DDBJ whole genome shotgun (WGS) entry which is preliminary data.</text>
</comment>